<reference evidence="2" key="1">
    <citation type="submission" date="2017-09" db="EMBL/GenBank/DDBJ databases">
        <authorList>
            <person name="Varghese N."/>
            <person name="Submissions S."/>
        </authorList>
    </citation>
    <scope>NUCLEOTIDE SEQUENCE [LARGE SCALE GENOMIC DNA]</scope>
    <source>
        <strain evidence="2">DSM 25885</strain>
    </source>
</reference>
<protein>
    <submittedName>
        <fullName evidence="1">Uncharacterized protein</fullName>
    </submittedName>
</protein>
<evidence type="ECO:0000313" key="1">
    <source>
        <dbReference type="EMBL" id="SNZ01336.1"/>
    </source>
</evidence>
<organism evidence="1 2">
    <name type="scientific">Flagellimonas pacifica</name>
    <dbReference type="NCBI Taxonomy" id="1247520"/>
    <lineage>
        <taxon>Bacteria</taxon>
        <taxon>Pseudomonadati</taxon>
        <taxon>Bacteroidota</taxon>
        <taxon>Flavobacteriia</taxon>
        <taxon>Flavobacteriales</taxon>
        <taxon>Flavobacteriaceae</taxon>
        <taxon>Flagellimonas</taxon>
    </lineage>
</organism>
<sequence length="147" mass="16730">MIPKIGAALFLMFFLNFPLSSQEGLDDYIIEYRTITRGMSERIVVKEKIFIYHSTRNSKTTDSLEIKDEQRARLVKLLEGLSFKGLPYLKAPSDKRLADAAAHAKLKISIKKRAYESSGFDHGNPPEEIRDLVEYILNISGPAQKKQ</sequence>
<dbReference type="AlphaFoldDB" id="A0A285MZX8"/>
<accession>A0A285MZX8</accession>
<evidence type="ECO:0000313" key="2">
    <source>
        <dbReference type="Proteomes" id="UP000219048"/>
    </source>
</evidence>
<dbReference type="EMBL" id="OBEH01000005">
    <property type="protein sequence ID" value="SNZ01336.1"/>
    <property type="molecule type" value="Genomic_DNA"/>
</dbReference>
<keyword evidence="2" id="KW-1185">Reference proteome</keyword>
<gene>
    <name evidence="1" type="ORF">SAMN06265377_3174</name>
</gene>
<dbReference type="RefSeq" id="WP_097046789.1">
    <property type="nucleotide sequence ID" value="NZ_OBEH01000005.1"/>
</dbReference>
<name>A0A285MZX8_9FLAO</name>
<proteinExistence type="predicted"/>
<dbReference type="Proteomes" id="UP000219048">
    <property type="component" value="Unassembled WGS sequence"/>
</dbReference>
<dbReference type="OrthoDB" id="1446480at2"/>